<accession>A0A0E9T2U0</accession>
<dbReference type="EMBL" id="GBXM01080013">
    <property type="protein sequence ID" value="JAH28564.1"/>
    <property type="molecule type" value="Transcribed_RNA"/>
</dbReference>
<organism evidence="1">
    <name type="scientific">Anguilla anguilla</name>
    <name type="common">European freshwater eel</name>
    <name type="synonym">Muraena anguilla</name>
    <dbReference type="NCBI Taxonomy" id="7936"/>
    <lineage>
        <taxon>Eukaryota</taxon>
        <taxon>Metazoa</taxon>
        <taxon>Chordata</taxon>
        <taxon>Craniata</taxon>
        <taxon>Vertebrata</taxon>
        <taxon>Euteleostomi</taxon>
        <taxon>Actinopterygii</taxon>
        <taxon>Neopterygii</taxon>
        <taxon>Teleostei</taxon>
        <taxon>Anguilliformes</taxon>
        <taxon>Anguillidae</taxon>
        <taxon>Anguilla</taxon>
    </lineage>
</organism>
<reference evidence="1" key="1">
    <citation type="submission" date="2014-11" db="EMBL/GenBank/DDBJ databases">
        <authorList>
            <person name="Amaro Gonzalez C."/>
        </authorList>
    </citation>
    <scope>NUCLEOTIDE SEQUENCE</scope>
</reference>
<sequence length="33" mass="3730">MMDEICSSACIIYSSNENTQRGQSPNNLAHMHF</sequence>
<dbReference type="EMBL" id="GBXM01060626">
    <property type="protein sequence ID" value="JAH47951.1"/>
    <property type="molecule type" value="Transcribed_RNA"/>
</dbReference>
<proteinExistence type="predicted"/>
<evidence type="ECO:0000313" key="1">
    <source>
        <dbReference type="EMBL" id="JAH47951.1"/>
    </source>
</evidence>
<protein>
    <submittedName>
        <fullName evidence="1">Uncharacterized protein</fullName>
    </submittedName>
</protein>
<name>A0A0E9T2U0_ANGAN</name>
<dbReference type="AlphaFoldDB" id="A0A0E9T2U0"/>
<reference evidence="1" key="2">
    <citation type="journal article" date="2015" name="Fish Shellfish Immunol.">
        <title>Early steps in the European eel (Anguilla anguilla)-Vibrio vulnificus interaction in the gills: Role of the RtxA13 toxin.</title>
        <authorList>
            <person name="Callol A."/>
            <person name="Pajuelo D."/>
            <person name="Ebbesson L."/>
            <person name="Teles M."/>
            <person name="MacKenzie S."/>
            <person name="Amaro C."/>
        </authorList>
    </citation>
    <scope>NUCLEOTIDE SEQUENCE</scope>
</reference>